<evidence type="ECO:0000313" key="2">
    <source>
        <dbReference type="Proteomes" id="UP000324222"/>
    </source>
</evidence>
<dbReference type="AlphaFoldDB" id="A0A5B7JGB8"/>
<comment type="caution">
    <text evidence="1">The sequence shown here is derived from an EMBL/GenBank/DDBJ whole genome shotgun (WGS) entry which is preliminary data.</text>
</comment>
<reference evidence="1 2" key="1">
    <citation type="submission" date="2019-05" db="EMBL/GenBank/DDBJ databases">
        <title>Another draft genome of Portunus trituberculatus and its Hox gene families provides insights of decapod evolution.</title>
        <authorList>
            <person name="Jeong J.-H."/>
            <person name="Song I."/>
            <person name="Kim S."/>
            <person name="Choi T."/>
            <person name="Kim D."/>
            <person name="Ryu S."/>
            <person name="Kim W."/>
        </authorList>
    </citation>
    <scope>NUCLEOTIDE SEQUENCE [LARGE SCALE GENOMIC DNA]</scope>
    <source>
        <tissue evidence="1">Muscle</tissue>
    </source>
</reference>
<keyword evidence="2" id="KW-1185">Reference proteome</keyword>
<dbReference type="Proteomes" id="UP000324222">
    <property type="component" value="Unassembled WGS sequence"/>
</dbReference>
<gene>
    <name evidence="1" type="ORF">E2C01_087076</name>
</gene>
<sequence>MLRPVAPVGTLEECMGSTVQLPPISVAGNFIYNGTHIRAHIITQAHLGCNHLEPGYHGDM</sequence>
<dbReference type="EMBL" id="VSRR010089766">
    <property type="protein sequence ID" value="MPC92008.1"/>
    <property type="molecule type" value="Genomic_DNA"/>
</dbReference>
<evidence type="ECO:0000313" key="1">
    <source>
        <dbReference type="EMBL" id="MPC92008.1"/>
    </source>
</evidence>
<organism evidence="1 2">
    <name type="scientific">Portunus trituberculatus</name>
    <name type="common">Swimming crab</name>
    <name type="synonym">Neptunus trituberculatus</name>
    <dbReference type="NCBI Taxonomy" id="210409"/>
    <lineage>
        <taxon>Eukaryota</taxon>
        <taxon>Metazoa</taxon>
        <taxon>Ecdysozoa</taxon>
        <taxon>Arthropoda</taxon>
        <taxon>Crustacea</taxon>
        <taxon>Multicrustacea</taxon>
        <taxon>Malacostraca</taxon>
        <taxon>Eumalacostraca</taxon>
        <taxon>Eucarida</taxon>
        <taxon>Decapoda</taxon>
        <taxon>Pleocyemata</taxon>
        <taxon>Brachyura</taxon>
        <taxon>Eubrachyura</taxon>
        <taxon>Portunoidea</taxon>
        <taxon>Portunidae</taxon>
        <taxon>Portuninae</taxon>
        <taxon>Portunus</taxon>
    </lineage>
</organism>
<accession>A0A5B7JGB8</accession>
<name>A0A5B7JGB8_PORTR</name>
<protein>
    <submittedName>
        <fullName evidence="1">Uncharacterized protein</fullName>
    </submittedName>
</protein>
<proteinExistence type="predicted"/>